<evidence type="ECO:0000259" key="1">
    <source>
        <dbReference type="Pfam" id="PF02602"/>
    </source>
</evidence>
<dbReference type="GO" id="GO:0004852">
    <property type="term" value="F:uroporphyrinogen-III synthase activity"/>
    <property type="evidence" value="ECO:0007669"/>
    <property type="project" value="InterPro"/>
</dbReference>
<dbReference type="InterPro" id="IPR003754">
    <property type="entry name" value="4pyrrol_synth_uPrphyn_synth"/>
</dbReference>
<dbReference type="Pfam" id="PF02602">
    <property type="entry name" value="HEM4"/>
    <property type="match status" value="1"/>
</dbReference>
<dbReference type="InterPro" id="IPR039793">
    <property type="entry name" value="UROS/Hem4"/>
</dbReference>
<dbReference type="Gene3D" id="3.40.50.10090">
    <property type="match status" value="2"/>
</dbReference>
<name>A0A399EGJ2_9DEIN</name>
<dbReference type="Proteomes" id="UP000265341">
    <property type="component" value="Unassembled WGS sequence"/>
</dbReference>
<keyword evidence="3" id="KW-1185">Reference proteome</keyword>
<dbReference type="RefSeq" id="WP_119279530.1">
    <property type="nucleotide sequence ID" value="NZ_QWLA01000070.1"/>
</dbReference>
<protein>
    <submittedName>
        <fullName evidence="2">Uroporphyrinogen-III synthase HemD</fullName>
    </submittedName>
</protein>
<reference evidence="2 3" key="1">
    <citation type="submission" date="2018-08" db="EMBL/GenBank/DDBJ databases">
        <title>Meiothermus roseus NBRC 110900 genome sequencing project.</title>
        <authorList>
            <person name="Da Costa M.S."/>
            <person name="Albuquerque L."/>
            <person name="Raposo P."/>
            <person name="Froufe H.J.C."/>
            <person name="Barroso C.S."/>
            <person name="Egas C."/>
        </authorList>
    </citation>
    <scope>NUCLEOTIDE SEQUENCE [LARGE SCALE GENOMIC DNA]</scope>
    <source>
        <strain evidence="2 3">NBRC 110900</strain>
    </source>
</reference>
<dbReference type="CDD" id="cd06578">
    <property type="entry name" value="HemD"/>
    <property type="match status" value="1"/>
</dbReference>
<feature type="domain" description="Tetrapyrrole biosynthesis uroporphyrinogen III synthase" evidence="1">
    <location>
        <begin position="19"/>
        <end position="255"/>
    </location>
</feature>
<dbReference type="OrthoDB" id="9775656at2"/>
<proteinExistence type="predicted"/>
<sequence>MRLFGMRFALCGPRRAEDLALILQKQGAIPLFRPTVQTVLAEPQLLEAQLRKFAQEGADWAIFTTGVGLEELHKQAEALGLWEAVYAQLKRSKIALRGYKAEQALKRHGLEALVEDEDGTVEGLIEALQAHPFAGQRVFLQLYGQPAPRLVRFLREQGAQLEELLPYRHVCAPEADLTRLLEEILTHQVDAVVFTSVPQVGYLLEHARRRGRMEVLKEAFEEVRALAIGRVTAKPLQEAGIRVWHPQTERIGALVTEFAALEGIGDARTKQRL</sequence>
<gene>
    <name evidence="2" type="ORF">Mrose_02918</name>
</gene>
<dbReference type="EMBL" id="QWLA01000070">
    <property type="protein sequence ID" value="RIH83757.1"/>
    <property type="molecule type" value="Genomic_DNA"/>
</dbReference>
<dbReference type="PANTHER" id="PTHR40082">
    <property type="entry name" value="BLR5956 PROTEIN"/>
    <property type="match status" value="1"/>
</dbReference>
<dbReference type="PANTHER" id="PTHR40082:SF1">
    <property type="entry name" value="BLR5956 PROTEIN"/>
    <property type="match status" value="1"/>
</dbReference>
<dbReference type="NCBIfam" id="NF004584">
    <property type="entry name" value="PRK05928.2-1"/>
    <property type="match status" value="1"/>
</dbReference>
<dbReference type="AlphaFoldDB" id="A0A399EGJ2"/>
<comment type="caution">
    <text evidence="2">The sequence shown here is derived from an EMBL/GenBank/DDBJ whole genome shotgun (WGS) entry which is preliminary data.</text>
</comment>
<accession>A0A399EGJ2</accession>
<dbReference type="GO" id="GO:0006780">
    <property type="term" value="P:uroporphyrinogen III biosynthetic process"/>
    <property type="evidence" value="ECO:0007669"/>
    <property type="project" value="InterPro"/>
</dbReference>
<evidence type="ECO:0000313" key="3">
    <source>
        <dbReference type="Proteomes" id="UP000265341"/>
    </source>
</evidence>
<dbReference type="SUPFAM" id="SSF69618">
    <property type="entry name" value="HemD-like"/>
    <property type="match status" value="1"/>
</dbReference>
<dbReference type="InterPro" id="IPR036108">
    <property type="entry name" value="4pyrrol_syn_uPrphyn_synt_sf"/>
</dbReference>
<organism evidence="2 3">
    <name type="scientific">Calidithermus roseus</name>
    <dbReference type="NCBI Taxonomy" id="1644118"/>
    <lineage>
        <taxon>Bacteria</taxon>
        <taxon>Thermotogati</taxon>
        <taxon>Deinococcota</taxon>
        <taxon>Deinococci</taxon>
        <taxon>Thermales</taxon>
        <taxon>Thermaceae</taxon>
        <taxon>Calidithermus</taxon>
    </lineage>
</organism>
<evidence type="ECO:0000313" key="2">
    <source>
        <dbReference type="EMBL" id="RIH83757.1"/>
    </source>
</evidence>